<feature type="transmembrane region" description="Helical" evidence="10">
    <location>
        <begin position="391"/>
        <end position="415"/>
    </location>
</feature>
<evidence type="ECO:0000313" key="13">
    <source>
        <dbReference type="Proteomes" id="UP000706039"/>
    </source>
</evidence>
<evidence type="ECO:0000256" key="4">
    <source>
        <dbReference type="ARBA" id="ARBA00022692"/>
    </source>
</evidence>
<organism evidence="12 13">
    <name type="scientific">Sphingomonas colocasiae</name>
    <dbReference type="NCBI Taxonomy" id="1848973"/>
    <lineage>
        <taxon>Bacteria</taxon>
        <taxon>Pseudomonadati</taxon>
        <taxon>Pseudomonadota</taxon>
        <taxon>Alphaproteobacteria</taxon>
        <taxon>Sphingomonadales</taxon>
        <taxon>Sphingomonadaceae</taxon>
        <taxon>Sphingomonas</taxon>
    </lineage>
</organism>
<dbReference type="EMBL" id="JAINVV010000003">
    <property type="protein sequence ID" value="MBY8821449.1"/>
    <property type="molecule type" value="Genomic_DNA"/>
</dbReference>
<dbReference type="NCBIfam" id="TIGR00831">
    <property type="entry name" value="a_cpa1"/>
    <property type="match status" value="1"/>
</dbReference>
<feature type="domain" description="Cation/H+ exchanger transmembrane" evidence="11">
    <location>
        <begin position="13"/>
        <end position="416"/>
    </location>
</feature>
<dbReference type="InterPro" id="IPR018422">
    <property type="entry name" value="Cation/H_exchanger_CPA1"/>
</dbReference>
<keyword evidence="10" id="KW-0997">Cell inner membrane</keyword>
<reference evidence="12 13" key="1">
    <citation type="submission" date="2021-08" db="EMBL/GenBank/DDBJ databases">
        <authorList>
            <person name="Tuo L."/>
        </authorList>
    </citation>
    <scope>NUCLEOTIDE SEQUENCE [LARGE SCALE GENOMIC DNA]</scope>
    <source>
        <strain evidence="12 13">JCM 31229</strain>
    </source>
</reference>
<evidence type="ECO:0000256" key="8">
    <source>
        <dbReference type="ARBA" id="ARBA00023136"/>
    </source>
</evidence>
<protein>
    <submittedName>
        <fullName evidence="12">Na+/H+ antiporter</fullName>
    </submittedName>
</protein>
<feature type="transmembrane region" description="Helical" evidence="10">
    <location>
        <begin position="55"/>
        <end position="72"/>
    </location>
</feature>
<keyword evidence="2 10" id="KW-0813">Transport</keyword>
<dbReference type="InterPro" id="IPR004705">
    <property type="entry name" value="Cation/H_exchanger_CPA1_bac"/>
</dbReference>
<keyword evidence="7 10" id="KW-0406">Ion transport</keyword>
<feature type="transmembrane region" description="Helical" evidence="10">
    <location>
        <begin position="156"/>
        <end position="177"/>
    </location>
</feature>
<evidence type="ECO:0000256" key="9">
    <source>
        <dbReference type="ARBA" id="ARBA00023201"/>
    </source>
</evidence>
<evidence type="ECO:0000313" key="12">
    <source>
        <dbReference type="EMBL" id="MBY8821449.1"/>
    </source>
</evidence>
<feature type="transmembrane region" description="Helical" evidence="10">
    <location>
        <begin position="113"/>
        <end position="135"/>
    </location>
</feature>
<dbReference type="PANTHER" id="PTHR10110:SF86">
    <property type="entry name" value="SODIUM_HYDROGEN EXCHANGER 7"/>
    <property type="match status" value="1"/>
</dbReference>
<evidence type="ECO:0000259" key="11">
    <source>
        <dbReference type="Pfam" id="PF00999"/>
    </source>
</evidence>
<comment type="caution">
    <text evidence="12">The sequence shown here is derived from an EMBL/GenBank/DDBJ whole genome shotgun (WGS) entry which is preliminary data.</text>
</comment>
<feature type="transmembrane region" description="Helical" evidence="10">
    <location>
        <begin position="312"/>
        <end position="335"/>
    </location>
</feature>
<comment type="similarity">
    <text evidence="10">Belongs to the monovalent cation:proton antiporter 1 (CPA1) transporter (TC 2.A.36) family.</text>
</comment>
<evidence type="ECO:0000256" key="2">
    <source>
        <dbReference type="ARBA" id="ARBA00022448"/>
    </source>
</evidence>
<feature type="transmembrane region" description="Helical" evidence="10">
    <location>
        <begin position="271"/>
        <end position="292"/>
    </location>
</feature>
<keyword evidence="8 10" id="KW-0472">Membrane</keyword>
<keyword evidence="3" id="KW-1003">Cell membrane</keyword>
<keyword evidence="5 10" id="KW-1133">Transmembrane helix</keyword>
<sequence length="544" mass="59526">METITIVLLLLLAVILSGIFSRMVPLPLPRPLFQIALGAIIGMAADWRVTLDPEIFFLLFLPPLLFLDGWRIPREELFKDGKTIVELALGLVIFTVVGMGFFIHWMIPAMPLAVAFALAAVVSPTDPIAVSAIAQRVPIPKRMMHILEGESLLNDASGLVCLRFAIAAALTGAFSVQNAALNFLWVALGGIAVGAGVTWIVGRTKQWISRRYGEEGGSQILISLLIPFGAYLIAEHLHCSGILAAVSAGLTMGFVEARGELEATTRIRRNTVWDVIQFTANGIIFVLLGEQLPEILASSAETVRMTGHHEPWWLAIYVVAINLGLAGLRFLWVWLSFRMTLFRAGQWRTTPNWRIVAAMSFAGVRGAITLAGVLTLPLAMDDGSAFPARDLAIFLAMGVIITSLIVASIGLPWLLNGLQMPAEHDLQAIEDATRIRAAEAAIAEIEKVQHSLAEGRADADLYVSAAARLMDAYRQRIESRAGNAESNALGRRSEEIERSLRLAALRAERTQIFRMVRKRELGSELARKLIRELDLVEARYATTG</sequence>
<feature type="transmembrane region" description="Helical" evidence="10">
    <location>
        <begin position="84"/>
        <end position="107"/>
    </location>
</feature>
<keyword evidence="6 10" id="KW-0915">Sodium</keyword>
<accession>A0ABS7PKC4</accession>
<evidence type="ECO:0000256" key="3">
    <source>
        <dbReference type="ARBA" id="ARBA00022475"/>
    </source>
</evidence>
<gene>
    <name evidence="12" type="ORF">K7G82_04045</name>
</gene>
<keyword evidence="10" id="KW-0050">Antiport</keyword>
<evidence type="ECO:0000256" key="10">
    <source>
        <dbReference type="RuleBase" id="RU366002"/>
    </source>
</evidence>
<evidence type="ECO:0000256" key="1">
    <source>
        <dbReference type="ARBA" id="ARBA00004651"/>
    </source>
</evidence>
<keyword evidence="13" id="KW-1185">Reference proteome</keyword>
<evidence type="ECO:0000256" key="5">
    <source>
        <dbReference type="ARBA" id="ARBA00022989"/>
    </source>
</evidence>
<evidence type="ECO:0000256" key="6">
    <source>
        <dbReference type="ARBA" id="ARBA00023053"/>
    </source>
</evidence>
<feature type="transmembrane region" description="Helical" evidence="10">
    <location>
        <begin position="183"/>
        <end position="204"/>
    </location>
</feature>
<evidence type="ECO:0000256" key="7">
    <source>
        <dbReference type="ARBA" id="ARBA00023065"/>
    </source>
</evidence>
<dbReference type="PANTHER" id="PTHR10110">
    <property type="entry name" value="SODIUM/HYDROGEN EXCHANGER"/>
    <property type="match status" value="1"/>
</dbReference>
<name>A0ABS7PKC4_9SPHN</name>
<dbReference type="Proteomes" id="UP000706039">
    <property type="component" value="Unassembled WGS sequence"/>
</dbReference>
<feature type="transmembrane region" description="Helical" evidence="10">
    <location>
        <begin position="355"/>
        <end position="379"/>
    </location>
</feature>
<dbReference type="RefSeq" id="WP_222988569.1">
    <property type="nucleotide sequence ID" value="NZ_JAINVV010000003.1"/>
</dbReference>
<comment type="subcellular location">
    <subcellularLocation>
        <location evidence="10">Cell inner membrane</location>
        <topology evidence="10">Multi-pass membrane protein</topology>
    </subcellularLocation>
    <subcellularLocation>
        <location evidence="1">Cell membrane</location>
        <topology evidence="1">Multi-pass membrane protein</topology>
    </subcellularLocation>
</comment>
<dbReference type="InterPro" id="IPR006153">
    <property type="entry name" value="Cation/H_exchanger_TM"/>
</dbReference>
<keyword evidence="9 10" id="KW-0739">Sodium transport</keyword>
<comment type="function">
    <text evidence="10">Na(+)/H(+) antiporter that extrudes sodium in exchange for external protons.</text>
</comment>
<dbReference type="Pfam" id="PF00999">
    <property type="entry name" value="Na_H_Exchanger"/>
    <property type="match status" value="1"/>
</dbReference>
<keyword evidence="4 10" id="KW-0812">Transmembrane</keyword>
<comment type="caution">
    <text evidence="10">Lacks conserved residue(s) required for the propagation of feature annotation.</text>
</comment>
<proteinExistence type="inferred from homology"/>
<dbReference type="Gene3D" id="6.10.140.1330">
    <property type="match status" value="1"/>
</dbReference>